<name>A0AAJ0CX48_9HYPO</name>
<feature type="domain" description="Carboxylesterase type B" evidence="4">
    <location>
        <begin position="26"/>
        <end position="573"/>
    </location>
</feature>
<keyword evidence="6" id="KW-1185">Reference proteome</keyword>
<accession>A0AAJ0CX48</accession>
<dbReference type="AlphaFoldDB" id="A0AAJ0CX48"/>
<keyword evidence="2 3" id="KW-0378">Hydrolase</keyword>
<dbReference type="GO" id="GO:0016787">
    <property type="term" value="F:hydrolase activity"/>
    <property type="evidence" value="ECO:0007669"/>
    <property type="project" value="UniProtKB-KW"/>
</dbReference>
<dbReference type="InterPro" id="IPR019826">
    <property type="entry name" value="Carboxylesterase_B_AS"/>
</dbReference>
<comment type="caution">
    <text evidence="5">The sequence shown here is derived from an EMBL/GenBank/DDBJ whole genome shotgun (WGS) entry which is preliminary data.</text>
</comment>
<dbReference type="Pfam" id="PF00135">
    <property type="entry name" value="COesterase"/>
    <property type="match status" value="1"/>
</dbReference>
<dbReference type="InterPro" id="IPR019819">
    <property type="entry name" value="Carboxylesterase_B_CS"/>
</dbReference>
<dbReference type="PROSITE" id="PS00941">
    <property type="entry name" value="CARBOXYLESTERASE_B_2"/>
    <property type="match status" value="1"/>
</dbReference>
<dbReference type="InterPro" id="IPR002018">
    <property type="entry name" value="CarbesteraseB"/>
</dbReference>
<evidence type="ECO:0000256" key="3">
    <source>
        <dbReference type="RuleBase" id="RU361235"/>
    </source>
</evidence>
<feature type="signal peptide" evidence="3">
    <location>
        <begin position="1"/>
        <end position="23"/>
    </location>
</feature>
<keyword evidence="3" id="KW-0732">Signal</keyword>
<dbReference type="Proteomes" id="UP001251528">
    <property type="component" value="Unassembled WGS sequence"/>
</dbReference>
<dbReference type="Gene3D" id="3.40.50.1820">
    <property type="entry name" value="alpha/beta hydrolase"/>
    <property type="match status" value="1"/>
</dbReference>
<proteinExistence type="inferred from homology"/>
<sequence>MLTTTTTTVALAGLVLTAATASATHPPVVKLSAGQVTGGFCSGSGTKLFQGIPFAQPPVGKLRFMPPQELNASYPGGKLDATKPPSPCIQWPSPFVAPDPAPSEDCLFLDVYVPPSANAYSKLPVKVWAYGGANVGGAVTYPLYDACNLATDSIVVSFNYRLSALGFLGLESAGIQGNMALQDYLMALKWVKANIAAFGGDNKKVMLFGQSAGGDGTFVLSTLPQAKSLISAAVMQSGGGLDLVPYETAQIAGASYAEALNCSRTDLACLQSKSIPDLFEASATAPALQNQPLGNVFAMNVPNASTVESLILDGKIIKEEPLKAGSKVPIITGASMSFLIPPKPTPPQITCPTMPIRLIARHRLADSNDGSLFTLPVYGRSPYPVTAHNYTQFLSYFGPSISAKINKQYPLSLFNLTGEESTAVVAAVTHIVTTAGYICQSYKTLRAAMAAGSPAYAYRFNHTLSCPWLVQNGTSIPPPQLKDVFGSAHTAEIPLVFANLDKQPFQQGNCSANSGERELSRTLVAAWTAIAANQSPATPQQAWPRFDKCKSEGIYIQDKAEVAKLDVSECKFWDDIWVELGGARVPGA</sequence>
<protein>
    <recommendedName>
        <fullName evidence="3">Carboxylic ester hydrolase</fullName>
        <ecNumber evidence="3">3.1.1.-</ecNumber>
    </recommendedName>
</protein>
<evidence type="ECO:0000259" key="4">
    <source>
        <dbReference type="Pfam" id="PF00135"/>
    </source>
</evidence>
<dbReference type="PANTHER" id="PTHR11559">
    <property type="entry name" value="CARBOXYLESTERASE"/>
    <property type="match status" value="1"/>
</dbReference>
<evidence type="ECO:0000313" key="6">
    <source>
        <dbReference type="Proteomes" id="UP001251528"/>
    </source>
</evidence>
<dbReference type="InterPro" id="IPR050309">
    <property type="entry name" value="Type-B_Carboxylest/Lipase"/>
</dbReference>
<dbReference type="EMBL" id="JASWJB010000014">
    <property type="protein sequence ID" value="KAK2612594.1"/>
    <property type="molecule type" value="Genomic_DNA"/>
</dbReference>
<dbReference type="SUPFAM" id="SSF53474">
    <property type="entry name" value="alpha/beta-Hydrolases"/>
    <property type="match status" value="1"/>
</dbReference>
<feature type="chain" id="PRO_5042317911" description="Carboxylic ester hydrolase" evidence="3">
    <location>
        <begin position="24"/>
        <end position="588"/>
    </location>
</feature>
<evidence type="ECO:0000313" key="5">
    <source>
        <dbReference type="EMBL" id="KAK2612594.1"/>
    </source>
</evidence>
<dbReference type="PROSITE" id="PS00122">
    <property type="entry name" value="CARBOXYLESTERASE_B_1"/>
    <property type="match status" value="1"/>
</dbReference>
<comment type="similarity">
    <text evidence="1 3">Belongs to the type-B carboxylesterase/lipase family.</text>
</comment>
<dbReference type="EC" id="3.1.1.-" evidence="3"/>
<evidence type="ECO:0000256" key="1">
    <source>
        <dbReference type="ARBA" id="ARBA00005964"/>
    </source>
</evidence>
<gene>
    <name evidence="5" type="ORF">QQS21_001366</name>
</gene>
<organism evidence="5 6">
    <name type="scientific">Conoideocrella luteorostrata</name>
    <dbReference type="NCBI Taxonomy" id="1105319"/>
    <lineage>
        <taxon>Eukaryota</taxon>
        <taxon>Fungi</taxon>
        <taxon>Dikarya</taxon>
        <taxon>Ascomycota</taxon>
        <taxon>Pezizomycotina</taxon>
        <taxon>Sordariomycetes</taxon>
        <taxon>Hypocreomycetidae</taxon>
        <taxon>Hypocreales</taxon>
        <taxon>Clavicipitaceae</taxon>
        <taxon>Conoideocrella</taxon>
    </lineage>
</organism>
<dbReference type="InterPro" id="IPR029058">
    <property type="entry name" value="AB_hydrolase_fold"/>
</dbReference>
<evidence type="ECO:0000256" key="2">
    <source>
        <dbReference type="ARBA" id="ARBA00022801"/>
    </source>
</evidence>
<reference evidence="5" key="1">
    <citation type="submission" date="2023-06" db="EMBL/GenBank/DDBJ databases">
        <title>Conoideocrella luteorostrata (Hypocreales: Clavicipitaceae), a potential biocontrol fungus for elongate hemlock scale in United States Christmas tree production areas.</title>
        <authorList>
            <person name="Barrett H."/>
            <person name="Lovett B."/>
            <person name="Macias A.M."/>
            <person name="Stajich J.E."/>
            <person name="Kasson M.T."/>
        </authorList>
    </citation>
    <scope>NUCLEOTIDE SEQUENCE</scope>
    <source>
        <strain evidence="5">ARSEF 14590</strain>
    </source>
</reference>